<evidence type="ECO:0000256" key="3">
    <source>
        <dbReference type="ARBA" id="ARBA00018354"/>
    </source>
</evidence>
<evidence type="ECO:0000256" key="11">
    <source>
        <dbReference type="SAM" id="Phobius"/>
    </source>
</evidence>
<evidence type="ECO:0000256" key="1">
    <source>
        <dbReference type="ARBA" id="ARBA00004477"/>
    </source>
</evidence>
<dbReference type="GO" id="GO:0071555">
    <property type="term" value="P:cell wall organization"/>
    <property type="evidence" value="ECO:0007669"/>
    <property type="project" value="UniProtKB-KW"/>
</dbReference>
<keyword evidence="5 11" id="KW-0812">Transmembrane</keyword>
<feature type="transmembrane region" description="Helical" evidence="11">
    <location>
        <begin position="145"/>
        <end position="170"/>
    </location>
</feature>
<protein>
    <recommendedName>
        <fullName evidence="3">Chitin synthase export chaperone</fullName>
    </recommendedName>
</protein>
<sequence length="282" mass="30707">MLGDYVLFQPAVLFVHILALGMTGIMILHIRSKYTAVWIVAIYTGLVAATYCCLLINGFIGFQFAEDGTPLSIWGLRGACFAMWGLTFFISICTFQGFAGFSPTQPIGLWVLHFIWPAVCVVIYVVAQLLLVMRTLQDRWPLGDIVLGTAAFVVAQVVLFGFGNTICTAVKHYIDGLFFYSLCILLGVMMVYKYWDSITGDDLEFSVGNKAGMWEIKDEPPAFGVNKYVDNSPSMRSAPSPNGGARQSLFPDQGDARTHSLIGGVSGQNAYVGSGYVGGGTR</sequence>
<keyword evidence="9 11" id="KW-0472">Membrane</keyword>
<evidence type="ECO:0000256" key="10">
    <source>
        <dbReference type="ARBA" id="ARBA00023316"/>
    </source>
</evidence>
<comment type="similarity">
    <text evidence="2">Belongs to the CHS7 family.</text>
</comment>
<evidence type="ECO:0000256" key="6">
    <source>
        <dbReference type="ARBA" id="ARBA00022824"/>
    </source>
</evidence>
<accession>A0A8H7IMV7</accession>
<feature type="transmembrane region" description="Helical" evidence="11">
    <location>
        <begin position="74"/>
        <end position="95"/>
    </location>
</feature>
<organism evidence="12 13">
    <name type="scientific">Rhizoctonia solani</name>
    <dbReference type="NCBI Taxonomy" id="456999"/>
    <lineage>
        <taxon>Eukaryota</taxon>
        <taxon>Fungi</taxon>
        <taxon>Dikarya</taxon>
        <taxon>Basidiomycota</taxon>
        <taxon>Agaricomycotina</taxon>
        <taxon>Agaricomycetes</taxon>
        <taxon>Cantharellales</taxon>
        <taxon>Ceratobasidiaceae</taxon>
        <taxon>Rhizoctonia</taxon>
    </lineage>
</organism>
<feature type="transmembrane region" description="Helical" evidence="11">
    <location>
        <begin position="6"/>
        <end position="28"/>
    </location>
</feature>
<feature type="transmembrane region" description="Helical" evidence="11">
    <location>
        <begin position="35"/>
        <end position="62"/>
    </location>
</feature>
<evidence type="ECO:0000256" key="4">
    <source>
        <dbReference type="ARBA" id="ARBA00022448"/>
    </source>
</evidence>
<proteinExistence type="inferred from homology"/>
<dbReference type="GO" id="GO:0005789">
    <property type="term" value="C:endoplasmic reticulum membrane"/>
    <property type="evidence" value="ECO:0007669"/>
    <property type="project" value="UniProtKB-SubCell"/>
</dbReference>
<keyword evidence="6" id="KW-0256">Endoplasmic reticulum</keyword>
<gene>
    <name evidence="12" type="ORF">RHS01_00351</name>
</gene>
<dbReference type="EMBL" id="JACYCF010000001">
    <property type="protein sequence ID" value="KAF8761981.1"/>
    <property type="molecule type" value="Genomic_DNA"/>
</dbReference>
<dbReference type="PANTHER" id="PTHR35329">
    <property type="entry name" value="CHITIN SYNTHASE EXPORT CHAPERONE"/>
    <property type="match status" value="1"/>
</dbReference>
<dbReference type="Pfam" id="PF12271">
    <property type="entry name" value="Chs7"/>
    <property type="match status" value="2"/>
</dbReference>
<dbReference type="GO" id="GO:0051082">
    <property type="term" value="F:unfolded protein binding"/>
    <property type="evidence" value="ECO:0007669"/>
    <property type="project" value="TreeGrafter"/>
</dbReference>
<name>A0A8H7IMV7_9AGAM</name>
<dbReference type="InterPro" id="IPR022057">
    <property type="entry name" value="Chs7"/>
</dbReference>
<evidence type="ECO:0000313" key="13">
    <source>
        <dbReference type="Proteomes" id="UP000614334"/>
    </source>
</evidence>
<comment type="subcellular location">
    <subcellularLocation>
        <location evidence="1">Endoplasmic reticulum membrane</location>
        <topology evidence="1">Multi-pass membrane protein</topology>
    </subcellularLocation>
</comment>
<keyword evidence="8 11" id="KW-1133">Transmembrane helix</keyword>
<feature type="transmembrane region" description="Helical" evidence="11">
    <location>
        <begin position="177"/>
        <end position="195"/>
    </location>
</feature>
<comment type="caution">
    <text evidence="12">The sequence shown here is derived from an EMBL/GenBank/DDBJ whole genome shotgun (WGS) entry which is preliminary data.</text>
</comment>
<dbReference type="PANTHER" id="PTHR35329:SF2">
    <property type="entry name" value="CHITIN SYNTHASE EXPORT CHAPERONE"/>
    <property type="match status" value="1"/>
</dbReference>
<feature type="transmembrane region" description="Helical" evidence="11">
    <location>
        <begin position="107"/>
        <end position="133"/>
    </location>
</feature>
<reference evidence="12" key="1">
    <citation type="submission" date="2020-09" db="EMBL/GenBank/DDBJ databases">
        <title>Comparative genome analyses of four rice-infecting Rhizoctonia solani isolates reveal extensive enrichment of homogalacturonan modification genes.</title>
        <authorList>
            <person name="Lee D.-Y."/>
            <person name="Jeon J."/>
            <person name="Kim K.-T."/>
            <person name="Cheong K."/>
            <person name="Song H."/>
            <person name="Choi G."/>
            <person name="Ko J."/>
            <person name="Opiyo S.O."/>
            <person name="Zuo S."/>
            <person name="Madhav S."/>
            <person name="Lee Y.-H."/>
            <person name="Wang G.-L."/>
        </authorList>
    </citation>
    <scope>NUCLEOTIDE SEQUENCE</scope>
    <source>
        <strain evidence="12">AG1-IA B2</strain>
    </source>
</reference>
<evidence type="ECO:0000256" key="5">
    <source>
        <dbReference type="ARBA" id="ARBA00022692"/>
    </source>
</evidence>
<keyword evidence="4" id="KW-0813">Transport</keyword>
<dbReference type="GO" id="GO:0015031">
    <property type="term" value="P:protein transport"/>
    <property type="evidence" value="ECO:0007669"/>
    <property type="project" value="UniProtKB-KW"/>
</dbReference>
<evidence type="ECO:0000256" key="2">
    <source>
        <dbReference type="ARBA" id="ARBA00009274"/>
    </source>
</evidence>
<evidence type="ECO:0000256" key="7">
    <source>
        <dbReference type="ARBA" id="ARBA00022927"/>
    </source>
</evidence>
<dbReference type="AlphaFoldDB" id="A0A8H7IMV7"/>
<keyword evidence="7" id="KW-0653">Protein transport</keyword>
<evidence type="ECO:0000313" key="12">
    <source>
        <dbReference type="EMBL" id="KAF8761981.1"/>
    </source>
</evidence>
<dbReference type="GO" id="GO:0006457">
    <property type="term" value="P:protein folding"/>
    <property type="evidence" value="ECO:0007669"/>
    <property type="project" value="TreeGrafter"/>
</dbReference>
<keyword evidence="10" id="KW-0961">Cell wall biogenesis/degradation</keyword>
<evidence type="ECO:0000256" key="9">
    <source>
        <dbReference type="ARBA" id="ARBA00023136"/>
    </source>
</evidence>
<dbReference type="Proteomes" id="UP000614334">
    <property type="component" value="Unassembled WGS sequence"/>
</dbReference>
<evidence type="ECO:0000256" key="8">
    <source>
        <dbReference type="ARBA" id="ARBA00022989"/>
    </source>
</evidence>